<organism evidence="1 2">
    <name type="scientific">Catenulispora subtropica</name>
    <dbReference type="NCBI Taxonomy" id="450798"/>
    <lineage>
        <taxon>Bacteria</taxon>
        <taxon>Bacillati</taxon>
        <taxon>Actinomycetota</taxon>
        <taxon>Actinomycetes</taxon>
        <taxon>Catenulisporales</taxon>
        <taxon>Catenulisporaceae</taxon>
        <taxon>Catenulispora</taxon>
    </lineage>
</organism>
<proteinExistence type="predicted"/>
<sequence length="108" mass="10722">MLISWTPTVCWISCGVTSLQDPVAAGKVAGAAAGADVAAAAAEVAGEEVAGTEDAEVGCWEAEAAGLVELVELPHALRAATQAAAVLSTTNGFGIRMLSSNSPRPAQS</sequence>
<keyword evidence="2" id="KW-1185">Reference proteome</keyword>
<reference evidence="1 2" key="1">
    <citation type="journal article" date="2019" name="Int. J. Syst. Evol. Microbiol.">
        <title>The Global Catalogue of Microorganisms (GCM) 10K type strain sequencing project: providing services to taxonomists for standard genome sequencing and annotation.</title>
        <authorList>
            <consortium name="The Broad Institute Genomics Platform"/>
            <consortium name="The Broad Institute Genome Sequencing Center for Infectious Disease"/>
            <person name="Wu L."/>
            <person name="Ma J."/>
        </authorList>
    </citation>
    <scope>NUCLEOTIDE SEQUENCE [LARGE SCALE GENOMIC DNA]</scope>
    <source>
        <strain evidence="1 2">JCM 16013</strain>
    </source>
</reference>
<evidence type="ECO:0000313" key="1">
    <source>
        <dbReference type="EMBL" id="GAA1976089.1"/>
    </source>
</evidence>
<accession>A0ABN2RWK3</accession>
<evidence type="ECO:0008006" key="3">
    <source>
        <dbReference type="Google" id="ProtNLM"/>
    </source>
</evidence>
<gene>
    <name evidence="1" type="ORF">GCM10009838_40440</name>
</gene>
<name>A0ABN2RWK3_9ACTN</name>
<protein>
    <recommendedName>
        <fullName evidence="3">Secreted protein</fullName>
    </recommendedName>
</protein>
<dbReference type="Proteomes" id="UP001499854">
    <property type="component" value="Unassembled WGS sequence"/>
</dbReference>
<comment type="caution">
    <text evidence="1">The sequence shown here is derived from an EMBL/GenBank/DDBJ whole genome shotgun (WGS) entry which is preliminary data.</text>
</comment>
<dbReference type="EMBL" id="BAAAQM010000022">
    <property type="protein sequence ID" value="GAA1976089.1"/>
    <property type="molecule type" value="Genomic_DNA"/>
</dbReference>
<evidence type="ECO:0000313" key="2">
    <source>
        <dbReference type="Proteomes" id="UP001499854"/>
    </source>
</evidence>